<name>A0A936ZNE1_9BURK</name>
<gene>
    <name evidence="2" type="ORF">JI739_21580</name>
</gene>
<accession>A0A936ZNE1</accession>
<dbReference type="Proteomes" id="UP000613011">
    <property type="component" value="Unassembled WGS sequence"/>
</dbReference>
<evidence type="ECO:0000313" key="2">
    <source>
        <dbReference type="EMBL" id="MBL0422942.1"/>
    </source>
</evidence>
<evidence type="ECO:0000256" key="1">
    <source>
        <dbReference type="SAM" id="MobiDB-lite"/>
    </source>
</evidence>
<comment type="caution">
    <text evidence="2">The sequence shown here is derived from an EMBL/GenBank/DDBJ whole genome shotgun (WGS) entry which is preliminary data.</text>
</comment>
<evidence type="ECO:0000313" key="3">
    <source>
        <dbReference type="Proteomes" id="UP000613011"/>
    </source>
</evidence>
<reference evidence="2" key="1">
    <citation type="submission" date="2021-01" db="EMBL/GenBank/DDBJ databases">
        <title>Ramlibacter sp. strain AW1 16S ribosomal RNA gene Genome sequencing and assembly.</title>
        <authorList>
            <person name="Kang M."/>
        </authorList>
    </citation>
    <scope>NUCLEOTIDE SEQUENCE</scope>
    <source>
        <strain evidence="2">AW1</strain>
    </source>
</reference>
<organism evidence="2 3">
    <name type="scientific">Ramlibacter aurantiacus</name>
    <dbReference type="NCBI Taxonomy" id="2801330"/>
    <lineage>
        <taxon>Bacteria</taxon>
        <taxon>Pseudomonadati</taxon>
        <taxon>Pseudomonadota</taxon>
        <taxon>Betaproteobacteria</taxon>
        <taxon>Burkholderiales</taxon>
        <taxon>Comamonadaceae</taxon>
        <taxon>Ramlibacter</taxon>
    </lineage>
</organism>
<sequence length="295" mass="32057">MADEPGVDLPTLELRTQPAHPKEIVPTPPVSSAQDLPAVDSEVSSPHAKTEESPFDIRPSVVRRPLPKVDFDRVAHRGAAMRLGFGGIKAVPLRTLDVSAEIRRDEAFRARYTVTQNKIEVKKSGSPKLNFVRNAAVGYYYLNKLAASYALHPLTYLGMRERVRQAMEQPPLVFANWLAAVHENVASSAIGDHSMVNVERAIREGARRLNPGSPPGDAAVKRAVVAWFKDEAASLRESIAANKLTSGDVRARMGPIISPLPQDQASFDKLVANVRPYAALATKGVVGATVARLFS</sequence>
<protein>
    <submittedName>
        <fullName evidence="2">Uncharacterized protein</fullName>
    </submittedName>
</protein>
<proteinExistence type="predicted"/>
<dbReference type="AlphaFoldDB" id="A0A936ZNE1"/>
<keyword evidence="3" id="KW-1185">Reference proteome</keyword>
<dbReference type="EMBL" id="JAEQNA010000010">
    <property type="protein sequence ID" value="MBL0422942.1"/>
    <property type="molecule type" value="Genomic_DNA"/>
</dbReference>
<feature type="region of interest" description="Disordered" evidence="1">
    <location>
        <begin position="1"/>
        <end position="56"/>
    </location>
</feature>